<evidence type="ECO:0000256" key="1">
    <source>
        <dbReference type="SAM" id="MobiDB-lite"/>
    </source>
</evidence>
<comment type="caution">
    <text evidence="2">The sequence shown here is derived from an EMBL/GenBank/DDBJ whole genome shotgun (WGS) entry which is preliminary data.</text>
</comment>
<gene>
    <name evidence="2" type="ORF">RF55_9763</name>
</gene>
<sequence>MLLCSTLKSILADDRCTVIMKKRGNNENKGNKSRQIANNATEKSNAGDVSDDDNQGFGNWLRSSTGVEMMRLFVIANSILVFVTMAWPNMKESFYIIKDYFIGEED</sequence>
<dbReference type="Proteomes" id="UP000036403">
    <property type="component" value="Unassembled WGS sequence"/>
</dbReference>
<dbReference type="PaxDb" id="67767-A0A0J7KJN6"/>
<feature type="region of interest" description="Disordered" evidence="1">
    <location>
        <begin position="23"/>
        <end position="56"/>
    </location>
</feature>
<dbReference type="AlphaFoldDB" id="A0A0J7KJN6"/>
<accession>A0A0J7KJN6</accession>
<name>A0A0J7KJN6_LASNI</name>
<dbReference type="EMBL" id="LBMM01006592">
    <property type="protein sequence ID" value="KMQ90482.1"/>
    <property type="molecule type" value="Genomic_DNA"/>
</dbReference>
<evidence type="ECO:0000313" key="2">
    <source>
        <dbReference type="EMBL" id="KMQ90482.1"/>
    </source>
</evidence>
<protein>
    <submittedName>
        <fullName evidence="2">E3 ubiquitin-protein ligase protein</fullName>
    </submittedName>
</protein>
<keyword evidence="3" id="KW-1185">Reference proteome</keyword>
<proteinExistence type="predicted"/>
<organism evidence="2 3">
    <name type="scientific">Lasius niger</name>
    <name type="common">Black garden ant</name>
    <dbReference type="NCBI Taxonomy" id="67767"/>
    <lineage>
        <taxon>Eukaryota</taxon>
        <taxon>Metazoa</taxon>
        <taxon>Ecdysozoa</taxon>
        <taxon>Arthropoda</taxon>
        <taxon>Hexapoda</taxon>
        <taxon>Insecta</taxon>
        <taxon>Pterygota</taxon>
        <taxon>Neoptera</taxon>
        <taxon>Endopterygota</taxon>
        <taxon>Hymenoptera</taxon>
        <taxon>Apocrita</taxon>
        <taxon>Aculeata</taxon>
        <taxon>Formicoidea</taxon>
        <taxon>Formicidae</taxon>
        <taxon>Formicinae</taxon>
        <taxon>Lasius</taxon>
        <taxon>Lasius</taxon>
    </lineage>
</organism>
<dbReference type="STRING" id="67767.A0A0J7KJN6"/>
<evidence type="ECO:0000313" key="3">
    <source>
        <dbReference type="Proteomes" id="UP000036403"/>
    </source>
</evidence>
<dbReference type="OrthoDB" id="8192535at2759"/>
<reference evidence="2 3" key="1">
    <citation type="submission" date="2015-04" db="EMBL/GenBank/DDBJ databases">
        <title>Lasius niger genome sequencing.</title>
        <authorList>
            <person name="Konorov E.A."/>
            <person name="Nikitin M.A."/>
            <person name="Kirill M.V."/>
            <person name="Chang P."/>
        </authorList>
    </citation>
    <scope>NUCLEOTIDE SEQUENCE [LARGE SCALE GENOMIC DNA]</scope>
    <source>
        <tissue evidence="2">Whole</tissue>
    </source>
</reference>
<feature type="compositionally biased region" description="Polar residues" evidence="1">
    <location>
        <begin position="33"/>
        <end position="44"/>
    </location>
</feature>